<keyword evidence="6 8" id="KW-0810">Translation regulation</keyword>
<evidence type="ECO:0000256" key="4">
    <source>
        <dbReference type="ARBA" id="ARBA00022574"/>
    </source>
</evidence>
<gene>
    <name evidence="11" type="ORF">WICANDRAFT_35975</name>
</gene>
<keyword evidence="4" id="KW-0853">WD repeat</keyword>
<dbReference type="RefSeq" id="XP_019036401.1">
    <property type="nucleotide sequence ID" value="XM_019182380.1"/>
</dbReference>
<dbReference type="GO" id="GO:0003729">
    <property type="term" value="F:mRNA binding"/>
    <property type="evidence" value="ECO:0007669"/>
    <property type="project" value="TreeGrafter"/>
</dbReference>
<evidence type="ECO:0000256" key="8">
    <source>
        <dbReference type="PIRNR" id="PIRNR017222"/>
    </source>
</evidence>
<evidence type="ECO:0000256" key="1">
    <source>
        <dbReference type="ARBA" id="ARBA00009573"/>
    </source>
</evidence>
<dbReference type="Pfam" id="PF08662">
    <property type="entry name" value="eIF2A"/>
    <property type="match status" value="1"/>
</dbReference>
<name>A0A1E3NVQ5_WICAA</name>
<dbReference type="OrthoDB" id="2194683at2759"/>
<evidence type="ECO:0000256" key="5">
    <source>
        <dbReference type="ARBA" id="ARBA00022737"/>
    </source>
</evidence>
<dbReference type="Gene3D" id="2.130.10.10">
    <property type="entry name" value="YVTN repeat-like/Quinoprotein amine dehydrogenase"/>
    <property type="match status" value="1"/>
</dbReference>
<keyword evidence="7 8" id="KW-0648">Protein biosynthesis</keyword>
<comment type="function">
    <text evidence="8">Functions in the early steps of protein synthesis of a small number of specific mRNAs. Acts by directing the binding of methionyl-tRNAi to 40S ribosomal subunits. In contrast to the eIF-2 complex, it binds methionyl-tRNAi to 40S subunits in a codon-dependent manner, whereas the eIF-2 complex binds methionyl-tRNAi to 40S subunits in a GTP-dependent manner.</text>
</comment>
<dbReference type="InterPro" id="IPR011387">
    <property type="entry name" value="TIF2A"/>
</dbReference>
<keyword evidence="3 8" id="KW-0396">Initiation factor</keyword>
<dbReference type="AlphaFoldDB" id="A0A1E3NVQ5"/>
<evidence type="ECO:0000259" key="10">
    <source>
        <dbReference type="Pfam" id="PF08662"/>
    </source>
</evidence>
<dbReference type="SUPFAM" id="SSF82171">
    <property type="entry name" value="DPP6 N-terminal domain-like"/>
    <property type="match status" value="1"/>
</dbReference>
<protein>
    <recommendedName>
        <fullName evidence="2 8">Eukaryotic translation initiation factor 2A</fullName>
        <shortName evidence="8">eIF-2A</shortName>
    </recommendedName>
</protein>
<dbReference type="GO" id="GO:0043022">
    <property type="term" value="F:ribosome binding"/>
    <property type="evidence" value="ECO:0007669"/>
    <property type="project" value="UniProtKB-UniRule"/>
</dbReference>
<dbReference type="STRING" id="683960.A0A1E3NVQ5"/>
<evidence type="ECO:0000256" key="9">
    <source>
        <dbReference type="SAM" id="MobiDB-lite"/>
    </source>
</evidence>
<dbReference type="PANTHER" id="PTHR13227">
    <property type="entry name" value="EUKARYOTIC TRANSLATION INITIATION FACTOR 2A"/>
    <property type="match status" value="1"/>
</dbReference>
<keyword evidence="12" id="KW-1185">Reference proteome</keyword>
<evidence type="ECO:0000313" key="12">
    <source>
        <dbReference type="Proteomes" id="UP000094112"/>
    </source>
</evidence>
<evidence type="ECO:0000313" key="11">
    <source>
        <dbReference type="EMBL" id="ODQ57194.1"/>
    </source>
</evidence>
<feature type="domain" description="Translation initiation factor beta propellor-like" evidence="10">
    <location>
        <begin position="214"/>
        <end position="408"/>
    </location>
</feature>
<evidence type="ECO:0000256" key="7">
    <source>
        <dbReference type="ARBA" id="ARBA00022917"/>
    </source>
</evidence>
<keyword evidence="5" id="KW-0677">Repeat</keyword>
<dbReference type="GeneID" id="30199626"/>
<dbReference type="InterPro" id="IPR015943">
    <property type="entry name" value="WD40/YVTN_repeat-like_dom_sf"/>
</dbReference>
<evidence type="ECO:0000256" key="3">
    <source>
        <dbReference type="ARBA" id="ARBA00022540"/>
    </source>
</evidence>
<feature type="region of interest" description="Disordered" evidence="9">
    <location>
        <begin position="420"/>
        <end position="470"/>
    </location>
</feature>
<reference evidence="11 12" key="1">
    <citation type="journal article" date="2016" name="Proc. Natl. Acad. Sci. U.S.A.">
        <title>Comparative genomics of biotechnologically important yeasts.</title>
        <authorList>
            <person name="Riley R."/>
            <person name="Haridas S."/>
            <person name="Wolfe K.H."/>
            <person name="Lopes M.R."/>
            <person name="Hittinger C.T."/>
            <person name="Goeker M."/>
            <person name="Salamov A.A."/>
            <person name="Wisecaver J.H."/>
            <person name="Long T.M."/>
            <person name="Calvey C.H."/>
            <person name="Aerts A.L."/>
            <person name="Barry K.W."/>
            <person name="Choi C."/>
            <person name="Clum A."/>
            <person name="Coughlan A.Y."/>
            <person name="Deshpande S."/>
            <person name="Douglass A.P."/>
            <person name="Hanson S.J."/>
            <person name="Klenk H.-P."/>
            <person name="LaButti K.M."/>
            <person name="Lapidus A."/>
            <person name="Lindquist E.A."/>
            <person name="Lipzen A.M."/>
            <person name="Meier-Kolthoff J.P."/>
            <person name="Ohm R.A."/>
            <person name="Otillar R.P."/>
            <person name="Pangilinan J.L."/>
            <person name="Peng Y."/>
            <person name="Rokas A."/>
            <person name="Rosa C.A."/>
            <person name="Scheuner C."/>
            <person name="Sibirny A.A."/>
            <person name="Slot J.C."/>
            <person name="Stielow J.B."/>
            <person name="Sun H."/>
            <person name="Kurtzman C.P."/>
            <person name="Blackwell M."/>
            <person name="Grigoriev I.V."/>
            <person name="Jeffries T.W."/>
        </authorList>
    </citation>
    <scope>NUCLEOTIDE SEQUENCE [LARGE SCALE GENOMIC DNA]</scope>
    <source>
        <strain evidence="12">ATCC 58044 / CBS 1984 / NCYC 433 / NRRL Y-366-8</strain>
    </source>
</reference>
<feature type="region of interest" description="Disordered" evidence="9">
    <location>
        <begin position="484"/>
        <end position="547"/>
    </location>
</feature>
<proteinExistence type="inferred from homology"/>
<dbReference type="PIRSF" id="PIRSF017222">
    <property type="entry name" value="eIF2A"/>
    <property type="match status" value="1"/>
</dbReference>
<dbReference type="EMBL" id="KV454214">
    <property type="protein sequence ID" value="ODQ57194.1"/>
    <property type="molecule type" value="Genomic_DNA"/>
</dbReference>
<dbReference type="PANTHER" id="PTHR13227:SF0">
    <property type="entry name" value="EUKARYOTIC TRANSLATION INITIATION FACTOR 2A"/>
    <property type="match status" value="1"/>
</dbReference>
<evidence type="ECO:0000256" key="2">
    <source>
        <dbReference type="ARBA" id="ARBA00013819"/>
    </source>
</evidence>
<dbReference type="InterPro" id="IPR013979">
    <property type="entry name" value="TIF_beta_prop-like"/>
</dbReference>
<organism evidence="11 12">
    <name type="scientific">Wickerhamomyces anomalus (strain ATCC 58044 / CBS 1984 / NCYC 433 / NRRL Y-366-8)</name>
    <name type="common">Yeast</name>
    <name type="synonym">Hansenula anomala</name>
    <dbReference type="NCBI Taxonomy" id="683960"/>
    <lineage>
        <taxon>Eukaryota</taxon>
        <taxon>Fungi</taxon>
        <taxon>Dikarya</taxon>
        <taxon>Ascomycota</taxon>
        <taxon>Saccharomycotina</taxon>
        <taxon>Saccharomycetes</taxon>
        <taxon>Phaffomycetales</taxon>
        <taxon>Wickerhamomycetaceae</taxon>
        <taxon>Wickerhamomyces</taxon>
    </lineage>
</organism>
<accession>A0A1E3NVQ5</accession>
<dbReference type="FunFam" id="2.130.10.10:FF:000596">
    <property type="entry name" value="Eukaryotic translation initiation factor 2A"/>
    <property type="match status" value="1"/>
</dbReference>
<evidence type="ECO:0000256" key="6">
    <source>
        <dbReference type="ARBA" id="ARBA00022845"/>
    </source>
</evidence>
<dbReference type="GO" id="GO:0000049">
    <property type="term" value="F:tRNA binding"/>
    <property type="evidence" value="ECO:0007669"/>
    <property type="project" value="UniProtKB-UniRule"/>
</dbReference>
<sequence>MSALTQFFYRAPKAVGLIQGAPSYEDITIQQPTSEDIRVSQYSSNGKYFAFTQPSFVTIVNPDDGSVVNKLELKDVFDLQFSPNGSYLCTWEKPVKQEDGNYHNNVKIFTSVDGKLFGEYSAKDQSGWKPDFTANEELIARQSKNEIKFYEVNAELNFNKPAWSSLKVENLQNFKLSPGKNPKIAIFVPEKSGKPACVSVFNITTSMTQPVSTKSFFKAERCSLKWNSLGTALLALASTDVDASNKSYYGETTLYLLGIAGSYDSRITLDKDGPIHDITWSPSAREFGVVYGYMPAKTTIFDARGNTIHSLPPAPKNTILFSPHARYILVAGFGNLQGTVDVYDRQQKFTKISSFEASNTSVCQWSPDGRYILTATTSPRLRVDNGVKVWYATGKLIFNKDFKEVYSVDWRPRELELFPPLKKLDDDPQPTQSALDYQEKHSKATPGETTKPKGAYRPPHQRNGNANSSAPQSLYQRELGANLSQGSFQPRTRERTVPGAPKPVEKESKSAAKNRKKRENKKVSENSTPEPSPAPVEPKSEPLIAGGVQSLEEKKIRGLLKKLRAIEALKMKQANGETLEDTQVLKIQTEDKIRADLSSLGWNE</sequence>
<dbReference type="GO" id="GO:0017148">
    <property type="term" value="P:negative regulation of translation"/>
    <property type="evidence" value="ECO:0007669"/>
    <property type="project" value="EnsemblFungi"/>
</dbReference>
<dbReference type="GO" id="GO:0022627">
    <property type="term" value="C:cytosolic small ribosomal subunit"/>
    <property type="evidence" value="ECO:0007669"/>
    <property type="project" value="TreeGrafter"/>
</dbReference>
<comment type="similarity">
    <text evidence="1 8">Belongs to the WD repeat EIF2A family.</text>
</comment>
<dbReference type="Proteomes" id="UP000094112">
    <property type="component" value="Unassembled WGS sequence"/>
</dbReference>
<dbReference type="GO" id="GO:0003743">
    <property type="term" value="F:translation initiation factor activity"/>
    <property type="evidence" value="ECO:0007669"/>
    <property type="project" value="UniProtKB-UniRule"/>
</dbReference>